<dbReference type="OrthoDB" id="4279at2"/>
<reference evidence="13" key="1">
    <citation type="submission" date="2005-08" db="EMBL/GenBank/DDBJ databases">
        <title>Complete sequence of Pelodictyon luteolum DSM 273.</title>
        <authorList>
            <consortium name="US DOE Joint Genome Institute"/>
            <person name="Copeland A."/>
            <person name="Lucas S."/>
            <person name="Lapidus A."/>
            <person name="Barry K."/>
            <person name="Detter J.C."/>
            <person name="Glavina T."/>
            <person name="Hammon N."/>
            <person name="Israni S."/>
            <person name="Pitluck S."/>
            <person name="Bryant D."/>
            <person name="Schmutz J."/>
            <person name="Larimer F."/>
            <person name="Land M."/>
            <person name="Kyrpides N."/>
            <person name="Ivanova N."/>
            <person name="Richardson P."/>
        </authorList>
    </citation>
    <scope>NUCLEOTIDE SEQUENCE [LARGE SCALE GENOMIC DNA]</scope>
    <source>
        <strain evidence="13">DSM 273 / BCRC 81028 / 2530</strain>
    </source>
</reference>
<evidence type="ECO:0000256" key="5">
    <source>
        <dbReference type="ARBA" id="ARBA00022801"/>
    </source>
</evidence>
<name>Q3B138_CHLL3</name>
<dbReference type="InterPro" id="IPR038371">
    <property type="entry name" value="Cu_polyphenol_OxRdtase_sf"/>
</dbReference>
<dbReference type="AlphaFoldDB" id="Q3B138"/>
<keyword evidence="3" id="KW-0808">Transferase</keyword>
<dbReference type="GO" id="GO:0016787">
    <property type="term" value="F:hydrolase activity"/>
    <property type="evidence" value="ECO:0007669"/>
    <property type="project" value="UniProtKB-KW"/>
</dbReference>
<keyword evidence="4" id="KW-0479">Metal-binding</keyword>
<gene>
    <name evidence="12" type="ordered locus">Plut_2101</name>
</gene>
<dbReference type="KEGG" id="plt:Plut_2101"/>
<comment type="catalytic activity">
    <reaction evidence="7">
        <text>adenosine + H2O + H(+) = inosine + NH4(+)</text>
        <dbReference type="Rhea" id="RHEA:24408"/>
        <dbReference type="ChEBI" id="CHEBI:15377"/>
        <dbReference type="ChEBI" id="CHEBI:15378"/>
        <dbReference type="ChEBI" id="CHEBI:16335"/>
        <dbReference type="ChEBI" id="CHEBI:17596"/>
        <dbReference type="ChEBI" id="CHEBI:28938"/>
        <dbReference type="EC" id="3.5.4.4"/>
    </reaction>
    <physiologicalReaction direction="left-to-right" evidence="7">
        <dbReference type="Rhea" id="RHEA:24409"/>
    </physiologicalReaction>
</comment>
<sequence>MEQEQHLRHEGNAAFITPETFGSSGGILALQSTRRGGLSPDPWRSLNLGENTRDDPQRVQNNMQVLASAAGFDASRTVGSLQVHGTEVLHARQPGRHSGYDAFITDTQDLWLCIFTADCLPVFLYDPEHRAVGAAHAGWQGTAAGIAVKTLHAMGEAFGSRPESCEAWIGTGISGKEYEVGAEVAAAFPEECSIPGDEGKRFLDLAAANRMQLLQAGVAGGQVEHAPYCSFRDEGMFFSYRRDNGRTGRMAAVIGIRPGSPHP</sequence>
<dbReference type="NCBIfam" id="TIGR00726">
    <property type="entry name" value="peptidoglycan editing factor PgeF"/>
    <property type="match status" value="1"/>
</dbReference>
<dbReference type="eggNOG" id="COG1496">
    <property type="taxonomic scope" value="Bacteria"/>
</dbReference>
<dbReference type="Pfam" id="PF02578">
    <property type="entry name" value="Cu-oxidase_4"/>
    <property type="match status" value="1"/>
</dbReference>
<dbReference type="STRING" id="319225.Plut_2101"/>
<dbReference type="GO" id="GO:0005507">
    <property type="term" value="F:copper ion binding"/>
    <property type="evidence" value="ECO:0007669"/>
    <property type="project" value="TreeGrafter"/>
</dbReference>
<evidence type="ECO:0000256" key="4">
    <source>
        <dbReference type="ARBA" id="ARBA00022723"/>
    </source>
</evidence>
<accession>Q3B138</accession>
<dbReference type="Proteomes" id="UP000002709">
    <property type="component" value="Chromosome"/>
</dbReference>
<dbReference type="PANTHER" id="PTHR30616:SF2">
    <property type="entry name" value="PURINE NUCLEOSIDE PHOSPHORYLASE LACC1"/>
    <property type="match status" value="1"/>
</dbReference>
<dbReference type="PANTHER" id="PTHR30616">
    <property type="entry name" value="UNCHARACTERIZED PROTEIN YFIH"/>
    <property type="match status" value="1"/>
</dbReference>
<evidence type="ECO:0000256" key="9">
    <source>
        <dbReference type="ARBA" id="ARBA00049893"/>
    </source>
</evidence>
<evidence type="ECO:0000256" key="6">
    <source>
        <dbReference type="ARBA" id="ARBA00022833"/>
    </source>
</evidence>
<feature type="region of interest" description="Disordered" evidence="11">
    <location>
        <begin position="33"/>
        <end position="56"/>
    </location>
</feature>
<dbReference type="Gene3D" id="3.60.140.10">
    <property type="entry name" value="CNF1/YfiH-like putative cysteine hydrolases"/>
    <property type="match status" value="1"/>
</dbReference>
<evidence type="ECO:0000256" key="7">
    <source>
        <dbReference type="ARBA" id="ARBA00047989"/>
    </source>
</evidence>
<evidence type="ECO:0000256" key="3">
    <source>
        <dbReference type="ARBA" id="ARBA00022679"/>
    </source>
</evidence>
<keyword evidence="6" id="KW-0862">Zinc</keyword>
<dbReference type="EMBL" id="CP000096">
    <property type="protein sequence ID" value="ABB24943.1"/>
    <property type="molecule type" value="Genomic_DNA"/>
</dbReference>
<evidence type="ECO:0000256" key="10">
    <source>
        <dbReference type="RuleBase" id="RU361274"/>
    </source>
</evidence>
<dbReference type="GO" id="GO:0017061">
    <property type="term" value="F:S-methyl-5-thioadenosine phosphorylase activity"/>
    <property type="evidence" value="ECO:0007669"/>
    <property type="project" value="UniProtKB-EC"/>
</dbReference>
<evidence type="ECO:0000313" key="12">
    <source>
        <dbReference type="EMBL" id="ABB24943.1"/>
    </source>
</evidence>
<organism evidence="12 13">
    <name type="scientific">Chlorobium luteolum (strain DSM 273 / BCRC 81028 / 2530)</name>
    <name type="common">Pelodictyon luteolum</name>
    <dbReference type="NCBI Taxonomy" id="319225"/>
    <lineage>
        <taxon>Bacteria</taxon>
        <taxon>Pseudomonadati</taxon>
        <taxon>Chlorobiota</taxon>
        <taxon>Chlorobiia</taxon>
        <taxon>Chlorobiales</taxon>
        <taxon>Chlorobiaceae</taxon>
        <taxon>Chlorobium/Pelodictyon group</taxon>
        <taxon>Pelodictyon</taxon>
    </lineage>
</organism>
<evidence type="ECO:0000256" key="11">
    <source>
        <dbReference type="SAM" id="MobiDB-lite"/>
    </source>
</evidence>
<dbReference type="HOGENOM" id="CLU_065784_0_0_10"/>
<evidence type="ECO:0000256" key="1">
    <source>
        <dbReference type="ARBA" id="ARBA00000553"/>
    </source>
</evidence>
<dbReference type="InterPro" id="IPR011324">
    <property type="entry name" value="Cytotoxic_necrot_fac-like_cat"/>
</dbReference>
<dbReference type="RefSeq" id="WP_011358813.1">
    <property type="nucleotide sequence ID" value="NC_007512.1"/>
</dbReference>
<dbReference type="CDD" id="cd16833">
    <property type="entry name" value="YfiH"/>
    <property type="match status" value="1"/>
</dbReference>
<dbReference type="InterPro" id="IPR003730">
    <property type="entry name" value="Cu_polyphenol_OxRdtase"/>
</dbReference>
<evidence type="ECO:0000313" key="13">
    <source>
        <dbReference type="Proteomes" id="UP000002709"/>
    </source>
</evidence>
<evidence type="ECO:0000256" key="2">
    <source>
        <dbReference type="ARBA" id="ARBA00007353"/>
    </source>
</evidence>
<evidence type="ECO:0000256" key="8">
    <source>
        <dbReference type="ARBA" id="ARBA00048968"/>
    </source>
</evidence>
<comment type="similarity">
    <text evidence="2 10">Belongs to the purine nucleoside phosphorylase YfiH/LACC1 family.</text>
</comment>
<comment type="catalytic activity">
    <reaction evidence="9">
        <text>S-methyl-5'-thioadenosine + phosphate = 5-(methylsulfanyl)-alpha-D-ribose 1-phosphate + adenine</text>
        <dbReference type="Rhea" id="RHEA:11852"/>
        <dbReference type="ChEBI" id="CHEBI:16708"/>
        <dbReference type="ChEBI" id="CHEBI:17509"/>
        <dbReference type="ChEBI" id="CHEBI:43474"/>
        <dbReference type="ChEBI" id="CHEBI:58533"/>
        <dbReference type="EC" id="2.4.2.28"/>
    </reaction>
    <physiologicalReaction direction="left-to-right" evidence="9">
        <dbReference type="Rhea" id="RHEA:11853"/>
    </physiologicalReaction>
</comment>
<keyword evidence="5" id="KW-0378">Hydrolase</keyword>
<dbReference type="SUPFAM" id="SSF64438">
    <property type="entry name" value="CNF1/YfiH-like putative cysteine hydrolases"/>
    <property type="match status" value="1"/>
</dbReference>
<proteinExistence type="inferred from homology"/>
<comment type="catalytic activity">
    <reaction evidence="8">
        <text>adenosine + phosphate = alpha-D-ribose 1-phosphate + adenine</text>
        <dbReference type="Rhea" id="RHEA:27642"/>
        <dbReference type="ChEBI" id="CHEBI:16335"/>
        <dbReference type="ChEBI" id="CHEBI:16708"/>
        <dbReference type="ChEBI" id="CHEBI:43474"/>
        <dbReference type="ChEBI" id="CHEBI:57720"/>
        <dbReference type="EC" id="2.4.2.1"/>
    </reaction>
    <physiologicalReaction direction="left-to-right" evidence="8">
        <dbReference type="Rhea" id="RHEA:27643"/>
    </physiologicalReaction>
</comment>
<comment type="catalytic activity">
    <reaction evidence="1">
        <text>inosine + phosphate = alpha-D-ribose 1-phosphate + hypoxanthine</text>
        <dbReference type="Rhea" id="RHEA:27646"/>
        <dbReference type="ChEBI" id="CHEBI:17368"/>
        <dbReference type="ChEBI" id="CHEBI:17596"/>
        <dbReference type="ChEBI" id="CHEBI:43474"/>
        <dbReference type="ChEBI" id="CHEBI:57720"/>
        <dbReference type="EC" id="2.4.2.1"/>
    </reaction>
    <physiologicalReaction direction="left-to-right" evidence="1">
        <dbReference type="Rhea" id="RHEA:27647"/>
    </physiologicalReaction>
</comment>
<keyword evidence="13" id="KW-1185">Reference proteome</keyword>
<protein>
    <recommendedName>
        <fullName evidence="10">Purine nucleoside phosphorylase</fullName>
    </recommendedName>
</protein>